<evidence type="ECO:0000313" key="2">
    <source>
        <dbReference type="EMBL" id="CAH2232342.1"/>
    </source>
</evidence>
<dbReference type="Proteomes" id="UP000838756">
    <property type="component" value="Unassembled WGS sequence"/>
</dbReference>
<keyword evidence="3" id="KW-1185">Reference proteome</keyword>
<dbReference type="EMBL" id="CAKXAJ010024890">
    <property type="protein sequence ID" value="CAH2232342.1"/>
    <property type="molecule type" value="Genomic_DNA"/>
</dbReference>
<accession>A0A8S4R687</accession>
<sequence length="135" mass="14190">MAYIMVSGKPSTIKQYFAGHARSTSCNVSPCVVNLKVGTHGPCYDRPDCTRPDRQAIGTVAPDEACSRPSDPSGVGVARSGLACDNTGRGTPPLGCQSTGAERGSGAEKRTNAERSCVLWLVHLRAAEIWCNPIG</sequence>
<dbReference type="AlphaFoldDB" id="A0A8S4R687"/>
<organism evidence="2 3">
    <name type="scientific">Pararge aegeria aegeria</name>
    <dbReference type="NCBI Taxonomy" id="348720"/>
    <lineage>
        <taxon>Eukaryota</taxon>
        <taxon>Metazoa</taxon>
        <taxon>Ecdysozoa</taxon>
        <taxon>Arthropoda</taxon>
        <taxon>Hexapoda</taxon>
        <taxon>Insecta</taxon>
        <taxon>Pterygota</taxon>
        <taxon>Neoptera</taxon>
        <taxon>Endopterygota</taxon>
        <taxon>Lepidoptera</taxon>
        <taxon>Glossata</taxon>
        <taxon>Ditrysia</taxon>
        <taxon>Papilionoidea</taxon>
        <taxon>Nymphalidae</taxon>
        <taxon>Satyrinae</taxon>
        <taxon>Satyrini</taxon>
        <taxon>Parargina</taxon>
        <taxon>Pararge</taxon>
    </lineage>
</organism>
<reference evidence="2" key="1">
    <citation type="submission" date="2022-03" db="EMBL/GenBank/DDBJ databases">
        <authorList>
            <person name="Lindestad O."/>
        </authorList>
    </citation>
    <scope>NUCLEOTIDE SEQUENCE</scope>
</reference>
<dbReference type="OrthoDB" id="7485831at2759"/>
<comment type="caution">
    <text evidence="2">The sequence shown here is derived from an EMBL/GenBank/DDBJ whole genome shotgun (WGS) entry which is preliminary data.</text>
</comment>
<protein>
    <submittedName>
        <fullName evidence="2">Jg15868 protein</fullName>
    </submittedName>
</protein>
<evidence type="ECO:0000313" key="3">
    <source>
        <dbReference type="Proteomes" id="UP000838756"/>
    </source>
</evidence>
<feature type="region of interest" description="Disordered" evidence="1">
    <location>
        <begin position="62"/>
        <end position="108"/>
    </location>
</feature>
<evidence type="ECO:0000256" key="1">
    <source>
        <dbReference type="SAM" id="MobiDB-lite"/>
    </source>
</evidence>
<gene>
    <name evidence="2" type="primary">jg15868</name>
    <name evidence="2" type="ORF">PAEG_LOCUS10612</name>
</gene>
<proteinExistence type="predicted"/>
<name>A0A8S4R687_9NEOP</name>